<accession>A0A1H7BWC6</accession>
<dbReference type="OrthoDB" id="8183145at2"/>
<dbReference type="InterPro" id="IPR050261">
    <property type="entry name" value="FrsA_esterase"/>
</dbReference>
<proteinExistence type="predicted"/>
<dbReference type="RefSeq" id="WP_092178690.1">
    <property type="nucleotide sequence ID" value="NZ_FNZH01000012.1"/>
</dbReference>
<evidence type="ECO:0000256" key="2">
    <source>
        <dbReference type="SAM" id="SignalP"/>
    </source>
</evidence>
<dbReference type="EMBL" id="FNZH01000012">
    <property type="protein sequence ID" value="SEJ77675.1"/>
    <property type="molecule type" value="Genomic_DNA"/>
</dbReference>
<evidence type="ECO:0000256" key="1">
    <source>
        <dbReference type="ARBA" id="ARBA00022801"/>
    </source>
</evidence>
<feature type="chain" id="PRO_5011599316" description="Alpha/beta hydrolase family protein" evidence="2">
    <location>
        <begin position="27"/>
        <end position="378"/>
    </location>
</feature>
<dbReference type="PANTHER" id="PTHR22946:SF9">
    <property type="entry name" value="POLYKETIDE TRANSFERASE AF380"/>
    <property type="match status" value="1"/>
</dbReference>
<organism evidence="3 4">
    <name type="scientific">Cyclobacterium xiamenense</name>
    <dbReference type="NCBI Taxonomy" id="1297121"/>
    <lineage>
        <taxon>Bacteria</taxon>
        <taxon>Pseudomonadati</taxon>
        <taxon>Bacteroidota</taxon>
        <taxon>Cytophagia</taxon>
        <taxon>Cytophagales</taxon>
        <taxon>Cyclobacteriaceae</taxon>
        <taxon>Cyclobacterium</taxon>
    </lineage>
</organism>
<evidence type="ECO:0000313" key="3">
    <source>
        <dbReference type="EMBL" id="SEJ77675.1"/>
    </source>
</evidence>
<dbReference type="STRING" id="1416801.SAMN05192553_11271"/>
<keyword evidence="2" id="KW-0732">Signal</keyword>
<dbReference type="GO" id="GO:0052689">
    <property type="term" value="F:carboxylic ester hydrolase activity"/>
    <property type="evidence" value="ECO:0007669"/>
    <property type="project" value="UniProtKB-ARBA"/>
</dbReference>
<dbReference type="PANTHER" id="PTHR22946">
    <property type="entry name" value="DIENELACTONE HYDROLASE DOMAIN-CONTAINING PROTEIN-RELATED"/>
    <property type="match status" value="1"/>
</dbReference>
<keyword evidence="1" id="KW-0378">Hydrolase</keyword>
<sequence>MNKKTGYSGLCLLASALFIGSLAAIAQDTELIAPEVEAARTDAYEQQLENYLRHFLVEEYEARAAKLWNRDYSSPAALERSVRPNRRRWEEVLSPPVLSKTGPLETKPYPLGQVQAEWLTLPLGILTAEAVLAFPEGASKQQPVPLIIVQHGIGSTPETPFTAGAYHEYAKGLLDAGFAVLVPMNLRSVERRNNVERYARLAGTSLPGIELVRVQHLLDGVLADQRLDEARVGMWGVSLGGMATLFWMPLESRIKAGVVSAWFNERRNKMAVPDTRYSSFSPREEHAFFNGWLTEFSDEDLVSLILPRPLMIQHGKNDNIAHWPQVVEAYEKAAIHYQRLHIPEKIDLVLHEGGHEAIVAEGVQFLTDWLTAPNRENE</sequence>
<keyword evidence="4" id="KW-1185">Reference proteome</keyword>
<reference evidence="4" key="1">
    <citation type="submission" date="2016-10" db="EMBL/GenBank/DDBJ databases">
        <authorList>
            <person name="Varghese N."/>
            <person name="Submissions S."/>
        </authorList>
    </citation>
    <scope>NUCLEOTIDE SEQUENCE [LARGE SCALE GENOMIC DNA]</scope>
    <source>
        <strain evidence="4">IBRC-M 10761</strain>
    </source>
</reference>
<protein>
    <recommendedName>
        <fullName evidence="5">Alpha/beta hydrolase family protein</fullName>
    </recommendedName>
</protein>
<evidence type="ECO:0008006" key="5">
    <source>
        <dbReference type="Google" id="ProtNLM"/>
    </source>
</evidence>
<dbReference type="SUPFAM" id="SSF53474">
    <property type="entry name" value="alpha/beta-Hydrolases"/>
    <property type="match status" value="1"/>
</dbReference>
<dbReference type="AlphaFoldDB" id="A0A1H7BWC6"/>
<dbReference type="InterPro" id="IPR029058">
    <property type="entry name" value="AB_hydrolase_fold"/>
</dbReference>
<dbReference type="Proteomes" id="UP000199403">
    <property type="component" value="Unassembled WGS sequence"/>
</dbReference>
<dbReference type="Gene3D" id="3.40.50.1820">
    <property type="entry name" value="alpha/beta hydrolase"/>
    <property type="match status" value="1"/>
</dbReference>
<feature type="signal peptide" evidence="2">
    <location>
        <begin position="1"/>
        <end position="26"/>
    </location>
</feature>
<gene>
    <name evidence="3" type="ORF">SAMN05192553_11271</name>
</gene>
<evidence type="ECO:0000313" key="4">
    <source>
        <dbReference type="Proteomes" id="UP000199403"/>
    </source>
</evidence>
<name>A0A1H7BWC6_9BACT</name>